<dbReference type="FunFam" id="3.30.70.660:FF:000002">
    <property type="entry name" value="tRNA pseudouridine synthase"/>
    <property type="match status" value="1"/>
</dbReference>
<dbReference type="SUPFAM" id="SSF55120">
    <property type="entry name" value="Pseudouridine synthase"/>
    <property type="match status" value="1"/>
</dbReference>
<dbReference type="PANTHER" id="PTHR11142">
    <property type="entry name" value="PSEUDOURIDYLATE SYNTHASE"/>
    <property type="match status" value="1"/>
</dbReference>
<dbReference type="InterPro" id="IPR001406">
    <property type="entry name" value="PsdUridine_synth_TruA"/>
</dbReference>
<dbReference type="GO" id="GO:1990481">
    <property type="term" value="P:mRNA pseudouridine synthesis"/>
    <property type="evidence" value="ECO:0007669"/>
    <property type="project" value="TreeGrafter"/>
</dbReference>
<protein>
    <submittedName>
        <fullName evidence="2">tRNA pseudouridine synthase A</fullName>
    </submittedName>
</protein>
<dbReference type="InterPro" id="IPR020095">
    <property type="entry name" value="PsdUridine_synth_TruA_C"/>
</dbReference>
<feature type="compositionally biased region" description="Polar residues" evidence="1">
    <location>
        <begin position="148"/>
        <end position="224"/>
    </location>
</feature>
<dbReference type="GO" id="GO:0003723">
    <property type="term" value="F:RNA binding"/>
    <property type="evidence" value="ECO:0007669"/>
    <property type="project" value="InterPro"/>
</dbReference>
<organism evidence="2 3">
    <name type="scientific">Caerostris darwini</name>
    <dbReference type="NCBI Taxonomy" id="1538125"/>
    <lineage>
        <taxon>Eukaryota</taxon>
        <taxon>Metazoa</taxon>
        <taxon>Ecdysozoa</taxon>
        <taxon>Arthropoda</taxon>
        <taxon>Chelicerata</taxon>
        <taxon>Arachnida</taxon>
        <taxon>Araneae</taxon>
        <taxon>Araneomorphae</taxon>
        <taxon>Entelegynae</taxon>
        <taxon>Araneoidea</taxon>
        <taxon>Araneidae</taxon>
        <taxon>Caerostris</taxon>
    </lineage>
</organism>
<name>A0AAV4SXU7_9ARAC</name>
<dbReference type="PANTHER" id="PTHR11142:SF4">
    <property type="entry name" value="PSEUDOURIDYLATE SYNTHASE 1 HOMOLOG"/>
    <property type="match status" value="1"/>
</dbReference>
<dbReference type="InterPro" id="IPR020103">
    <property type="entry name" value="PsdUridine_synth_cat_dom_sf"/>
</dbReference>
<proteinExistence type="predicted"/>
<feature type="region of interest" description="Disordered" evidence="1">
    <location>
        <begin position="131"/>
        <end position="231"/>
    </location>
</feature>
<sequence>WSPFMSYGLEFEVIKIKGKSFILPNQIRKLVGLSVVSFKEFDGISILKESLRKERIDIPKAPGLGLMLEELHYDWYNKKFGTDGIHDPLTWTEYDDVIETFKKEKICENIAKTEREEKSMLQWLETLPHHSYDVRDAGPPTKLPPKQTIITSDNSESINTSDNSETVSTNDNSEAVNTNDNSEASGESPKLDNSNNDVNIVNKCNDSIPSQSESTSITCNNSQETEIKCES</sequence>
<evidence type="ECO:0000313" key="2">
    <source>
        <dbReference type="EMBL" id="GIY37347.1"/>
    </source>
</evidence>
<reference evidence="2 3" key="1">
    <citation type="submission" date="2021-06" db="EMBL/GenBank/DDBJ databases">
        <title>Caerostris darwini draft genome.</title>
        <authorList>
            <person name="Kono N."/>
            <person name="Arakawa K."/>
        </authorList>
    </citation>
    <scope>NUCLEOTIDE SEQUENCE [LARGE SCALE GENOMIC DNA]</scope>
</reference>
<gene>
    <name evidence="2" type="primary">Pus1</name>
    <name evidence="2" type="ORF">CDAR_604311</name>
</gene>
<feature type="non-terminal residue" evidence="2">
    <location>
        <position position="1"/>
    </location>
</feature>
<evidence type="ECO:0000256" key="1">
    <source>
        <dbReference type="SAM" id="MobiDB-lite"/>
    </source>
</evidence>
<dbReference type="GO" id="GO:0005634">
    <property type="term" value="C:nucleus"/>
    <property type="evidence" value="ECO:0007669"/>
    <property type="project" value="TreeGrafter"/>
</dbReference>
<dbReference type="GO" id="GO:0031119">
    <property type="term" value="P:tRNA pseudouridine synthesis"/>
    <property type="evidence" value="ECO:0007669"/>
    <property type="project" value="TreeGrafter"/>
</dbReference>
<dbReference type="GO" id="GO:0009982">
    <property type="term" value="F:pseudouridine synthase activity"/>
    <property type="evidence" value="ECO:0007669"/>
    <property type="project" value="InterPro"/>
</dbReference>
<comment type="caution">
    <text evidence="2">The sequence shown here is derived from an EMBL/GenBank/DDBJ whole genome shotgun (WGS) entry which is preliminary data.</text>
</comment>
<dbReference type="Proteomes" id="UP001054837">
    <property type="component" value="Unassembled WGS sequence"/>
</dbReference>
<dbReference type="AlphaFoldDB" id="A0AAV4SXU7"/>
<keyword evidence="3" id="KW-1185">Reference proteome</keyword>
<accession>A0AAV4SXU7</accession>
<dbReference type="Gene3D" id="3.30.70.660">
    <property type="entry name" value="Pseudouridine synthase I, catalytic domain, C-terminal subdomain"/>
    <property type="match status" value="1"/>
</dbReference>
<evidence type="ECO:0000313" key="3">
    <source>
        <dbReference type="Proteomes" id="UP001054837"/>
    </source>
</evidence>
<dbReference type="EMBL" id="BPLQ01008443">
    <property type="protein sequence ID" value="GIY37347.1"/>
    <property type="molecule type" value="Genomic_DNA"/>
</dbReference>